<evidence type="ECO:0000256" key="1">
    <source>
        <dbReference type="ARBA" id="ARBA00004173"/>
    </source>
</evidence>
<reference evidence="8" key="1">
    <citation type="submission" date="2007-04" db="EMBL/GenBank/DDBJ databases">
        <title>Annotation of Pediculus humanus corporis strain USDA.</title>
        <authorList>
            <person name="Kirkness E."/>
            <person name="Hannick L."/>
            <person name="Hass B."/>
            <person name="Bruggner R."/>
            <person name="Lawson D."/>
            <person name="Bidwell S."/>
            <person name="Joardar V."/>
            <person name="Caler E."/>
            <person name="Walenz B."/>
            <person name="Inman J."/>
            <person name="Schobel S."/>
            <person name="Galinsky K."/>
            <person name="Amedeo P."/>
            <person name="Strausberg R."/>
        </authorList>
    </citation>
    <scope>NUCLEOTIDE SEQUENCE</scope>
    <source>
        <strain evidence="8">USDA</strain>
    </source>
</reference>
<dbReference type="OMA" id="HIQYEYV"/>
<evidence type="ECO:0000256" key="4">
    <source>
        <dbReference type="ARBA" id="ARBA00023128"/>
    </source>
</evidence>
<dbReference type="GO" id="GO:0005762">
    <property type="term" value="C:mitochondrial large ribosomal subunit"/>
    <property type="evidence" value="ECO:0007669"/>
    <property type="project" value="TreeGrafter"/>
</dbReference>
<dbReference type="STRING" id="121224.E0VG69"/>
<dbReference type="EnsemblMetazoa" id="PHUM174810-RA">
    <property type="protein sequence ID" value="PHUM174810-PA"/>
    <property type="gene ID" value="PHUM174810"/>
</dbReference>
<dbReference type="OrthoDB" id="9939609at2759"/>
<comment type="subcellular location">
    <subcellularLocation>
        <location evidence="1">Mitochondrion</location>
    </subcellularLocation>
</comment>
<dbReference type="VEuPathDB" id="VectorBase:PHUM174810"/>
<dbReference type="InterPro" id="IPR018305">
    <property type="entry name" value="Ribosomal_m50"/>
</dbReference>
<dbReference type="PANTHER" id="PTHR31542:SF1">
    <property type="entry name" value="LARGE RIBOSOMAL SUBUNIT PROTEIN ML50"/>
    <property type="match status" value="1"/>
</dbReference>
<keyword evidence="5" id="KW-0687">Ribonucleoprotein</keyword>
<evidence type="ECO:0000256" key="5">
    <source>
        <dbReference type="ARBA" id="ARBA00023274"/>
    </source>
</evidence>
<evidence type="ECO:0000256" key="2">
    <source>
        <dbReference type="ARBA" id="ARBA00008860"/>
    </source>
</evidence>
<dbReference type="EMBL" id="AAZO01002025">
    <property type="status" value="NOT_ANNOTATED_CDS"/>
    <property type="molecule type" value="Genomic_DNA"/>
</dbReference>
<organism>
    <name type="scientific">Pediculus humanus subsp. corporis</name>
    <name type="common">Body louse</name>
    <dbReference type="NCBI Taxonomy" id="121224"/>
    <lineage>
        <taxon>Eukaryota</taxon>
        <taxon>Metazoa</taxon>
        <taxon>Ecdysozoa</taxon>
        <taxon>Arthropoda</taxon>
        <taxon>Hexapoda</taxon>
        <taxon>Insecta</taxon>
        <taxon>Pterygota</taxon>
        <taxon>Neoptera</taxon>
        <taxon>Paraneoptera</taxon>
        <taxon>Psocodea</taxon>
        <taxon>Troctomorpha</taxon>
        <taxon>Phthiraptera</taxon>
        <taxon>Anoplura</taxon>
        <taxon>Pediculidae</taxon>
        <taxon>Pediculus</taxon>
    </lineage>
</organism>
<evidence type="ECO:0000256" key="3">
    <source>
        <dbReference type="ARBA" id="ARBA00022980"/>
    </source>
</evidence>
<dbReference type="PANTHER" id="PTHR31542">
    <property type="entry name" value="39A RIBOSOMAL PROTEIN L50, MITOCHONDRIAL"/>
    <property type="match status" value="1"/>
</dbReference>
<keyword evidence="10" id="KW-1185">Reference proteome</keyword>
<dbReference type="eggNOG" id="ENOG502S4J8">
    <property type="taxonomic scope" value="Eukaryota"/>
</dbReference>
<dbReference type="CTD" id="8236768"/>
<gene>
    <name evidence="9" type="primary">8236768</name>
    <name evidence="8" type="ORF">Phum_PHUM174810</name>
</gene>
<evidence type="ECO:0000313" key="10">
    <source>
        <dbReference type="Proteomes" id="UP000009046"/>
    </source>
</evidence>
<accession>E0VG69</accession>
<evidence type="ECO:0000313" key="8">
    <source>
        <dbReference type="EMBL" id="EEB12375.1"/>
    </source>
</evidence>
<dbReference type="EMBL" id="DS235132">
    <property type="protein sequence ID" value="EEB12375.1"/>
    <property type="molecule type" value="Genomic_DNA"/>
</dbReference>
<comment type="similarity">
    <text evidence="2">Belongs to the mitochondrion-specific ribosomal protein mL50 family.</text>
</comment>
<dbReference type="AlphaFoldDB" id="E0VG69"/>
<evidence type="ECO:0000256" key="7">
    <source>
        <dbReference type="ARBA" id="ARBA00035398"/>
    </source>
</evidence>
<protein>
    <recommendedName>
        <fullName evidence="6">Large ribosomal subunit protein mL50</fullName>
    </recommendedName>
    <alternativeName>
        <fullName evidence="7">39S ribosomal protein L50, mitochondrial</fullName>
    </alternativeName>
</protein>
<dbReference type="Proteomes" id="UP000009046">
    <property type="component" value="Unassembled WGS sequence"/>
</dbReference>
<dbReference type="FunCoup" id="E0VG69">
    <property type="interactions" value="249"/>
</dbReference>
<reference evidence="8" key="2">
    <citation type="submission" date="2007-04" db="EMBL/GenBank/DDBJ databases">
        <title>The genome of the human body louse.</title>
        <authorList>
            <consortium name="The Human Body Louse Genome Consortium"/>
            <person name="Kirkness E."/>
            <person name="Walenz B."/>
            <person name="Hass B."/>
            <person name="Bruggner R."/>
            <person name="Strausberg R."/>
        </authorList>
    </citation>
    <scope>NUCLEOTIDE SEQUENCE</scope>
    <source>
        <strain evidence="8">USDA</strain>
    </source>
</reference>
<sequence>MASLRVGYIYKTPELFQKSSFICHNIFRYSSKLPKKKVLKETIKHRNLISSTCQSLADRGFLRSQKAYDPPNDVESKLSDICKRVLGLNYNVEEEITIKNKYLLLNACFEELGHCVPNSDLFKINNIAKIIEFYKTPVKTITPYEELKKQNLPPNLHVQQDYVRFTEDTSDYFKGITAFPKSSTIVTSLKYKSKYKGYKADPINNAPFDKEGHYKG</sequence>
<evidence type="ECO:0000256" key="6">
    <source>
        <dbReference type="ARBA" id="ARBA00035183"/>
    </source>
</evidence>
<dbReference type="GeneID" id="8236768"/>
<keyword evidence="4" id="KW-0496">Mitochondrion</keyword>
<evidence type="ECO:0000313" key="9">
    <source>
        <dbReference type="EnsemblMetazoa" id="PHUM174810-PA"/>
    </source>
</evidence>
<name>E0VG69_PEDHC</name>
<reference evidence="9" key="3">
    <citation type="submission" date="2020-05" db="UniProtKB">
        <authorList>
            <consortium name="EnsemblMetazoa"/>
        </authorList>
    </citation>
    <scope>IDENTIFICATION</scope>
    <source>
        <strain evidence="9">USDA</strain>
    </source>
</reference>
<keyword evidence="3 8" id="KW-0689">Ribosomal protein</keyword>
<dbReference type="HOGENOM" id="CLU_099202_0_0_1"/>
<dbReference type="KEGG" id="phu:Phum_PHUM174810"/>
<dbReference type="RefSeq" id="XP_002425113.1">
    <property type="nucleotide sequence ID" value="XM_002425068.1"/>
</dbReference>
<dbReference type="InParanoid" id="E0VG69"/>
<proteinExistence type="inferred from homology"/>